<name>A0A1A6B353_9CLOT</name>
<evidence type="ECO:0000313" key="2">
    <source>
        <dbReference type="Proteomes" id="UP000093954"/>
    </source>
</evidence>
<accession>A0A1A6B353</accession>
<sequence length="37" mass="4038">MYKVLAKTKDMTELEWLKSRQQGIGGSDAGAILGVNK</sequence>
<dbReference type="PATRIC" id="fig|1353534.3.peg.233"/>
<protein>
    <recommendedName>
        <fullName evidence="3">YqaJ-like viral recombinase domain protein</fullName>
    </recommendedName>
</protein>
<keyword evidence="2" id="KW-1185">Reference proteome</keyword>
<dbReference type="EMBL" id="LROS01000003">
    <property type="protein sequence ID" value="OBR96717.1"/>
    <property type="molecule type" value="Genomic_DNA"/>
</dbReference>
<organism evidence="1 2">
    <name type="scientific">Clostridium ragsdalei P11</name>
    <dbReference type="NCBI Taxonomy" id="1353534"/>
    <lineage>
        <taxon>Bacteria</taxon>
        <taxon>Bacillati</taxon>
        <taxon>Bacillota</taxon>
        <taxon>Clostridia</taxon>
        <taxon>Eubacteriales</taxon>
        <taxon>Clostridiaceae</taxon>
        <taxon>Clostridium</taxon>
    </lineage>
</organism>
<dbReference type="AlphaFoldDB" id="A0A1A6B353"/>
<proteinExistence type="predicted"/>
<evidence type="ECO:0000313" key="1">
    <source>
        <dbReference type="EMBL" id="OBR96717.1"/>
    </source>
</evidence>
<reference evidence="1 2" key="1">
    <citation type="journal article" date="2012" name="Front. Microbiol.">
        <title>Draft Genome Sequence of the Virulent Strain 01-B526 of the Fish Pathogen Aeromonas salmonicida.</title>
        <authorList>
            <person name="Charette S.J."/>
            <person name="Brochu F."/>
            <person name="Boyle B."/>
            <person name="Filion G."/>
            <person name="Tanaka K.H."/>
            <person name="Derome N."/>
        </authorList>
    </citation>
    <scope>NUCLEOTIDE SEQUENCE [LARGE SCALE GENOMIC DNA]</scope>
    <source>
        <strain evidence="1 2">P11</strain>
    </source>
</reference>
<dbReference type="Proteomes" id="UP000093954">
    <property type="component" value="Unassembled WGS sequence"/>
</dbReference>
<evidence type="ECO:0008006" key="3">
    <source>
        <dbReference type="Google" id="ProtNLM"/>
    </source>
</evidence>
<gene>
    <name evidence="1" type="ORF">CLRAG_02250</name>
</gene>
<comment type="caution">
    <text evidence="1">The sequence shown here is derived from an EMBL/GenBank/DDBJ whole genome shotgun (WGS) entry which is preliminary data.</text>
</comment>